<evidence type="ECO:0000313" key="4">
    <source>
        <dbReference type="Proteomes" id="UP000017148"/>
    </source>
</evidence>
<feature type="domain" description="PEGA" evidence="2">
    <location>
        <begin position="178"/>
        <end position="236"/>
    </location>
</feature>
<accession>U7D793</accession>
<name>U7D793_9BACT</name>
<evidence type="ECO:0000259" key="2">
    <source>
        <dbReference type="Pfam" id="PF08308"/>
    </source>
</evidence>
<dbReference type="AlphaFoldDB" id="U7D793"/>
<protein>
    <recommendedName>
        <fullName evidence="2">PEGA domain-containing protein</fullName>
    </recommendedName>
</protein>
<sequence length="487" mass="55147">MLQKYRIVVQCILCCLSLSFGGVIAVTSAPEGAEISVNDIRTGSFTPDTVQVDTGDLYVTVLMQGSYFQSQKVHLSEGDTANLSFSQIPVFDTIIVQGREYFGILSLPEPPTDIPYLINGTMKNADTAIILPEGEYSIRWDGGIGYFPVDTTIRIYAGMKHHLDFSFEARHGRVSFFTMPENTRIYLDDTLFGVGRTIRPLKAGAYTLRFAAEGYEDYVEELVLFPGRFMEDSVHLSPAPVPDDVDMEEFCAQFEGIYPGCPQVNRWKEARNVGSFLFERFWDTPFTLELALLSFSRKRLYESDIDRFVALYNDGPPLFTNHTGVTFFPKLWVGYRGFVLSVSGGHTLQGMVYEKPYEIPFILDDSYVLAYDEFLDQSPRFLLRSFALQGGVRLTTENKNLTFSLMGGYVWESMSFTNLQRQDESDGTYTYRRSNNHGVATFRAVVHPDPRPLFPSFYGEISLTPFSVPLTGWAETSVGVILPWWRD</sequence>
<evidence type="ECO:0000256" key="1">
    <source>
        <dbReference type="SAM" id="SignalP"/>
    </source>
</evidence>
<feature type="domain" description="PEGA" evidence="2">
    <location>
        <begin position="22"/>
        <end position="84"/>
    </location>
</feature>
<dbReference type="STRING" id="1313304.CALK_2157"/>
<organism evidence="3 4">
    <name type="scientific">Chitinivibrio alkaliphilus ACht1</name>
    <dbReference type="NCBI Taxonomy" id="1313304"/>
    <lineage>
        <taxon>Bacteria</taxon>
        <taxon>Pseudomonadati</taxon>
        <taxon>Fibrobacterota</taxon>
        <taxon>Chitinivibrionia</taxon>
        <taxon>Chitinivibrionales</taxon>
        <taxon>Chitinivibrionaceae</taxon>
        <taxon>Chitinivibrio</taxon>
    </lineage>
</organism>
<dbReference type="eggNOG" id="COG1470">
    <property type="taxonomic scope" value="Bacteria"/>
</dbReference>
<dbReference type="InterPro" id="IPR013229">
    <property type="entry name" value="PEGA"/>
</dbReference>
<evidence type="ECO:0000313" key="3">
    <source>
        <dbReference type="EMBL" id="ERP30962.1"/>
    </source>
</evidence>
<feature type="chain" id="PRO_5004681721" description="PEGA domain-containing protein" evidence="1">
    <location>
        <begin position="26"/>
        <end position="487"/>
    </location>
</feature>
<keyword evidence="4" id="KW-1185">Reference proteome</keyword>
<feature type="signal peptide" evidence="1">
    <location>
        <begin position="1"/>
        <end position="25"/>
    </location>
</feature>
<dbReference type="Proteomes" id="UP000017148">
    <property type="component" value="Unassembled WGS sequence"/>
</dbReference>
<reference evidence="3 4" key="1">
    <citation type="journal article" date="2013" name="Environ. Microbiol.">
        <title>Genome analysis of Chitinivibrio alkaliphilus gen. nov., sp. nov., a novel extremely haloalkaliphilic anaerobic chitinolytic bacterium from the candidate phylum Termite Group 3.</title>
        <authorList>
            <person name="Sorokin D.Y."/>
            <person name="Gumerov V.M."/>
            <person name="Rakitin A.L."/>
            <person name="Beletsky A.V."/>
            <person name="Damste J.S."/>
            <person name="Muyzer G."/>
            <person name="Mardanov A.V."/>
            <person name="Ravin N.V."/>
        </authorList>
    </citation>
    <scope>NUCLEOTIDE SEQUENCE [LARGE SCALE GENOMIC DNA]</scope>
    <source>
        <strain evidence="3 4">ACht1</strain>
    </source>
</reference>
<gene>
    <name evidence="3" type="ORF">CALK_2157</name>
</gene>
<comment type="caution">
    <text evidence="3">The sequence shown here is derived from an EMBL/GenBank/DDBJ whole genome shotgun (WGS) entry which is preliminary data.</text>
</comment>
<dbReference type="Pfam" id="PF08308">
    <property type="entry name" value="PEGA"/>
    <property type="match status" value="2"/>
</dbReference>
<proteinExistence type="predicted"/>
<dbReference type="RefSeq" id="WP_022637535.1">
    <property type="nucleotide sequence ID" value="NZ_ASJR01000024.1"/>
</dbReference>
<dbReference type="EMBL" id="ASJR01000024">
    <property type="protein sequence ID" value="ERP30962.1"/>
    <property type="molecule type" value="Genomic_DNA"/>
</dbReference>
<keyword evidence="1" id="KW-0732">Signal</keyword>